<dbReference type="Pfam" id="PF01641">
    <property type="entry name" value="SelR"/>
    <property type="match status" value="1"/>
</dbReference>
<evidence type="ECO:0000259" key="4">
    <source>
        <dbReference type="PROSITE" id="PS51790"/>
    </source>
</evidence>
<dbReference type="PANTHER" id="PTHR10173">
    <property type="entry name" value="METHIONINE SULFOXIDE REDUCTASE"/>
    <property type="match status" value="1"/>
</dbReference>
<dbReference type="SUPFAM" id="SSF51316">
    <property type="entry name" value="Mss4-like"/>
    <property type="match status" value="1"/>
</dbReference>
<feature type="binding site" evidence="3">
    <location>
        <position position="45"/>
    </location>
    <ligand>
        <name>Zn(2+)</name>
        <dbReference type="ChEBI" id="CHEBI:29105"/>
    </ligand>
</feature>
<evidence type="ECO:0000313" key="5">
    <source>
        <dbReference type="EMBL" id="MCW7462112.1"/>
    </source>
</evidence>
<dbReference type="Gene3D" id="2.170.150.20">
    <property type="entry name" value="Peptide methionine sulfoxide reductase"/>
    <property type="match status" value="1"/>
</dbReference>
<feature type="active site" description="Nucleophile" evidence="3">
    <location>
        <position position="114"/>
    </location>
</feature>
<dbReference type="RefSeq" id="WP_135676128.1">
    <property type="nucleotide sequence ID" value="NZ_JAMQPV010000001.1"/>
</dbReference>
<feature type="binding site" evidence="3">
    <location>
        <position position="94"/>
    </location>
    <ligand>
        <name>Zn(2+)</name>
        <dbReference type="ChEBI" id="CHEBI:29105"/>
    </ligand>
</feature>
<sequence length="128" mass="14555">MENQNWKEVLTPLQYQVTREKGTERPFTGEYYAHKEKGTYLCVCCGEALFSSDSKYDSGSGWPSYYEPVRKEVIATETDKTHGMVRTEIMCQNCGAHLGHVFPDGPKPTGLRYCVNSASLKFQKKETE</sequence>
<keyword evidence="3" id="KW-0862">Zinc</keyword>
<evidence type="ECO:0000256" key="1">
    <source>
        <dbReference type="ARBA" id="ARBA00023002"/>
    </source>
</evidence>
<feature type="binding site" evidence="3">
    <location>
        <position position="42"/>
    </location>
    <ligand>
        <name>Zn(2+)</name>
        <dbReference type="ChEBI" id="CHEBI:29105"/>
    </ligand>
</feature>
<reference evidence="5 6" key="1">
    <citation type="submission" date="2022-06" db="EMBL/GenBank/DDBJ databases">
        <title>Leptospira isolates from biofilms formed at urban environments.</title>
        <authorList>
            <person name="Ribeiro P.S."/>
            <person name="Sousa T."/>
            <person name="Carvalho N."/>
            <person name="Aburjaile F."/>
            <person name="Neves F."/>
            <person name="Oliveira D."/>
            <person name="Blanco L."/>
            <person name="Lima J."/>
            <person name="Costa F."/>
            <person name="Brenig B."/>
            <person name="Soares S."/>
            <person name="Ramos R."/>
            <person name="Goes-Neto A."/>
            <person name="Matiuzzi M."/>
            <person name="Azevedo V."/>
            <person name="Ristow P."/>
        </authorList>
    </citation>
    <scope>NUCLEOTIDE SEQUENCE [LARGE SCALE GENOMIC DNA]</scope>
    <source>
        <strain evidence="5 6">VSF25</strain>
    </source>
</reference>
<dbReference type="InterPro" id="IPR028427">
    <property type="entry name" value="Met_Sox_Rdtase_MsrB"/>
</dbReference>
<comment type="cofactor">
    <cofactor evidence="3">
        <name>Zn(2+)</name>
        <dbReference type="ChEBI" id="CHEBI:29105"/>
    </cofactor>
    <text evidence="3">Binds 1 zinc ion per subunit. The zinc ion is important for the structural integrity of the protein.</text>
</comment>
<dbReference type="EMBL" id="JAMQPV010000001">
    <property type="protein sequence ID" value="MCW7462112.1"/>
    <property type="molecule type" value="Genomic_DNA"/>
</dbReference>
<gene>
    <name evidence="3 5" type="primary">msrB</name>
    <name evidence="5" type="ORF">ND812_08415</name>
</gene>
<name>A0ABT3LWK6_9LEPT</name>
<keyword evidence="6" id="KW-1185">Reference proteome</keyword>
<comment type="similarity">
    <text evidence="3">Belongs to the MsrB Met sulfoxide reductase family.</text>
</comment>
<dbReference type="GO" id="GO:0033743">
    <property type="term" value="F:peptide-methionine (R)-S-oxide reductase activity"/>
    <property type="evidence" value="ECO:0007669"/>
    <property type="project" value="UniProtKB-EC"/>
</dbReference>
<keyword evidence="3" id="KW-0479">Metal-binding</keyword>
<evidence type="ECO:0000313" key="6">
    <source>
        <dbReference type="Proteomes" id="UP001209737"/>
    </source>
</evidence>
<dbReference type="PANTHER" id="PTHR10173:SF52">
    <property type="entry name" value="METHIONINE-R-SULFOXIDE REDUCTASE B1"/>
    <property type="match status" value="1"/>
</dbReference>
<organism evidence="5 6">
    <name type="scientific">Leptospira limi</name>
    <dbReference type="NCBI Taxonomy" id="2950023"/>
    <lineage>
        <taxon>Bacteria</taxon>
        <taxon>Pseudomonadati</taxon>
        <taxon>Spirochaetota</taxon>
        <taxon>Spirochaetia</taxon>
        <taxon>Leptospirales</taxon>
        <taxon>Leptospiraceae</taxon>
        <taxon>Leptospira</taxon>
    </lineage>
</organism>
<comment type="catalytic activity">
    <reaction evidence="2 3">
        <text>L-methionyl-[protein] + [thioredoxin]-disulfide + H2O = L-methionyl-(R)-S-oxide-[protein] + [thioredoxin]-dithiol</text>
        <dbReference type="Rhea" id="RHEA:24164"/>
        <dbReference type="Rhea" id="RHEA-COMP:10698"/>
        <dbReference type="Rhea" id="RHEA-COMP:10700"/>
        <dbReference type="Rhea" id="RHEA-COMP:12313"/>
        <dbReference type="Rhea" id="RHEA-COMP:12314"/>
        <dbReference type="ChEBI" id="CHEBI:15377"/>
        <dbReference type="ChEBI" id="CHEBI:16044"/>
        <dbReference type="ChEBI" id="CHEBI:29950"/>
        <dbReference type="ChEBI" id="CHEBI:45764"/>
        <dbReference type="ChEBI" id="CHEBI:50058"/>
        <dbReference type="EC" id="1.8.4.12"/>
    </reaction>
</comment>
<keyword evidence="1 3" id="KW-0560">Oxidoreductase</keyword>
<accession>A0ABT3LWK6</accession>
<dbReference type="PROSITE" id="PS51790">
    <property type="entry name" value="MSRB"/>
    <property type="match status" value="1"/>
</dbReference>
<feature type="domain" description="MsrB" evidence="4">
    <location>
        <begin position="3"/>
        <end position="125"/>
    </location>
</feature>
<evidence type="ECO:0000256" key="3">
    <source>
        <dbReference type="HAMAP-Rule" id="MF_01400"/>
    </source>
</evidence>
<dbReference type="InterPro" id="IPR002579">
    <property type="entry name" value="Met_Sox_Rdtase_MsrB_dom"/>
</dbReference>
<dbReference type="EC" id="1.8.4.12" evidence="3"/>
<comment type="caution">
    <text evidence="5">The sequence shown here is derived from an EMBL/GenBank/DDBJ whole genome shotgun (WGS) entry which is preliminary data.</text>
</comment>
<dbReference type="NCBIfam" id="TIGR00357">
    <property type="entry name" value="peptide-methionine (R)-S-oxide reductase MsrB"/>
    <property type="match status" value="1"/>
</dbReference>
<protein>
    <recommendedName>
        <fullName evidence="3">Peptide methionine sulfoxide reductase MsrB</fullName>
        <ecNumber evidence="3">1.8.4.12</ecNumber>
    </recommendedName>
    <alternativeName>
        <fullName evidence="3">Peptide-methionine (R)-S-oxide reductase</fullName>
    </alternativeName>
</protein>
<proteinExistence type="inferred from homology"/>
<dbReference type="InterPro" id="IPR011057">
    <property type="entry name" value="Mss4-like_sf"/>
</dbReference>
<feature type="binding site" evidence="3">
    <location>
        <position position="91"/>
    </location>
    <ligand>
        <name>Zn(2+)</name>
        <dbReference type="ChEBI" id="CHEBI:29105"/>
    </ligand>
</feature>
<dbReference type="HAMAP" id="MF_01400">
    <property type="entry name" value="MsrB"/>
    <property type="match status" value="1"/>
</dbReference>
<dbReference type="Proteomes" id="UP001209737">
    <property type="component" value="Unassembled WGS sequence"/>
</dbReference>
<evidence type="ECO:0000256" key="2">
    <source>
        <dbReference type="ARBA" id="ARBA00048488"/>
    </source>
</evidence>